<keyword evidence="2" id="KW-1185">Reference proteome</keyword>
<proteinExistence type="predicted"/>
<reference evidence="1" key="2">
    <citation type="journal article" date="2023" name="Proc. Natl. Acad. Sci. U.S.A.">
        <title>A global phylogenomic analysis of the shiitake genus Lentinula.</title>
        <authorList>
            <person name="Sierra-Patev S."/>
            <person name="Min B."/>
            <person name="Naranjo-Ortiz M."/>
            <person name="Looney B."/>
            <person name="Konkel Z."/>
            <person name="Slot J.C."/>
            <person name="Sakamoto Y."/>
            <person name="Steenwyk J.L."/>
            <person name="Rokas A."/>
            <person name="Carro J."/>
            <person name="Camarero S."/>
            <person name="Ferreira P."/>
            <person name="Molpeceres G."/>
            <person name="Ruiz-Duenas F.J."/>
            <person name="Serrano A."/>
            <person name="Henrissat B."/>
            <person name="Drula E."/>
            <person name="Hughes K.W."/>
            <person name="Mata J.L."/>
            <person name="Ishikawa N.K."/>
            <person name="Vargas-Isla R."/>
            <person name="Ushijima S."/>
            <person name="Smith C.A."/>
            <person name="Donoghue J."/>
            <person name="Ahrendt S."/>
            <person name="Andreopoulos W."/>
            <person name="He G."/>
            <person name="LaButti K."/>
            <person name="Lipzen A."/>
            <person name="Ng V."/>
            <person name="Riley R."/>
            <person name="Sandor L."/>
            <person name="Barry K."/>
            <person name="Martinez A.T."/>
            <person name="Xiao Y."/>
            <person name="Gibbons J.G."/>
            <person name="Terashima K."/>
            <person name="Grigoriev I.V."/>
            <person name="Hibbett D."/>
        </authorList>
    </citation>
    <scope>NUCLEOTIDE SEQUENCE</scope>
    <source>
        <strain evidence="1">ET3784</strain>
    </source>
</reference>
<protein>
    <submittedName>
        <fullName evidence="1">Uncharacterized protein</fullName>
    </submittedName>
</protein>
<dbReference type="AlphaFoldDB" id="A0AA38JFN1"/>
<organism evidence="1 2">
    <name type="scientific">Lentinula guzmanii</name>
    <dbReference type="NCBI Taxonomy" id="2804957"/>
    <lineage>
        <taxon>Eukaryota</taxon>
        <taxon>Fungi</taxon>
        <taxon>Dikarya</taxon>
        <taxon>Basidiomycota</taxon>
        <taxon>Agaricomycotina</taxon>
        <taxon>Agaricomycetes</taxon>
        <taxon>Agaricomycetidae</taxon>
        <taxon>Agaricales</taxon>
        <taxon>Marasmiineae</taxon>
        <taxon>Omphalotaceae</taxon>
        <taxon>Lentinula</taxon>
    </lineage>
</organism>
<evidence type="ECO:0000313" key="2">
    <source>
        <dbReference type="Proteomes" id="UP001176059"/>
    </source>
</evidence>
<gene>
    <name evidence="1" type="ORF">DFJ43DRAFT_1040544</name>
</gene>
<comment type="caution">
    <text evidence="1">The sequence shown here is derived from an EMBL/GenBank/DDBJ whole genome shotgun (WGS) entry which is preliminary data.</text>
</comment>
<name>A0AA38JFN1_9AGAR</name>
<sequence length="109" mass="12374">MVTANAVERPQVDSEKVQELSEQIFFNGFLPLLSTQKAKISIKDDTSKRGRPEEELSFPWTNGVLSRRFKLPSFLIAQCKTTICVNNWIELPVKLPRHTLSSAQICVNN</sequence>
<dbReference type="EMBL" id="JANVFO010000035">
    <property type="protein sequence ID" value="KAJ3730064.1"/>
    <property type="molecule type" value="Genomic_DNA"/>
</dbReference>
<evidence type="ECO:0000313" key="1">
    <source>
        <dbReference type="EMBL" id="KAJ3730064.1"/>
    </source>
</evidence>
<accession>A0AA38JFN1</accession>
<reference evidence="1" key="1">
    <citation type="submission" date="2022-08" db="EMBL/GenBank/DDBJ databases">
        <authorList>
            <consortium name="DOE Joint Genome Institute"/>
            <person name="Min B."/>
            <person name="Sierra-Patev S."/>
            <person name="Naranjo-Ortiz M."/>
            <person name="Looney B."/>
            <person name="Konkel Z."/>
            <person name="Slot J.C."/>
            <person name="Sakamoto Y."/>
            <person name="Steenwyk J.L."/>
            <person name="Rokas A."/>
            <person name="Carro J."/>
            <person name="Camarero S."/>
            <person name="Ferreira P."/>
            <person name="Molpeceres G."/>
            <person name="Ruiz-duenas F.J."/>
            <person name="Serrano A."/>
            <person name="Henrissat B."/>
            <person name="Drula E."/>
            <person name="Hughes K.W."/>
            <person name="Mata J.L."/>
            <person name="Ishikawa N.K."/>
            <person name="Vargas-Isla R."/>
            <person name="Ushijima S."/>
            <person name="Smith C.A."/>
            <person name="Ahrendt S."/>
            <person name="Andreopoulos W."/>
            <person name="He G."/>
            <person name="LaButti K."/>
            <person name="Lipzen A."/>
            <person name="Ng V."/>
            <person name="Riley R."/>
            <person name="Sandor L."/>
            <person name="Barry K."/>
            <person name="Martinez A.T."/>
            <person name="Xiao Y."/>
            <person name="Gibbons J.G."/>
            <person name="Terashima K."/>
            <person name="Hibbett D.S."/>
            <person name="Grigoriev I.V."/>
        </authorList>
    </citation>
    <scope>NUCLEOTIDE SEQUENCE</scope>
    <source>
        <strain evidence="1">ET3784</strain>
    </source>
</reference>
<dbReference type="Proteomes" id="UP001176059">
    <property type="component" value="Unassembled WGS sequence"/>
</dbReference>